<keyword evidence="6" id="KW-1185">Reference proteome</keyword>
<dbReference type="Proteomes" id="UP001646157">
    <property type="component" value="Unassembled WGS sequence"/>
</dbReference>
<evidence type="ECO:0000256" key="3">
    <source>
        <dbReference type="ARBA" id="ARBA00023163"/>
    </source>
</evidence>
<keyword evidence="3" id="KW-0804">Transcription</keyword>
<evidence type="ECO:0000313" key="5">
    <source>
        <dbReference type="EMBL" id="MBM7587698.1"/>
    </source>
</evidence>
<organism evidence="5 6">
    <name type="scientific">Rossellomorea pakistanensis</name>
    <dbReference type="NCBI Taxonomy" id="992288"/>
    <lineage>
        <taxon>Bacteria</taxon>
        <taxon>Bacillati</taxon>
        <taxon>Bacillota</taxon>
        <taxon>Bacilli</taxon>
        <taxon>Bacillales</taxon>
        <taxon>Bacillaceae</taxon>
        <taxon>Rossellomorea</taxon>
    </lineage>
</organism>
<dbReference type="InterPro" id="IPR000524">
    <property type="entry name" value="Tscrpt_reg_HTH_GntR"/>
</dbReference>
<reference evidence="5 6" key="1">
    <citation type="submission" date="2021-01" db="EMBL/GenBank/DDBJ databases">
        <title>Genomic Encyclopedia of Type Strains, Phase IV (KMG-IV): sequencing the most valuable type-strain genomes for metagenomic binning, comparative biology and taxonomic classification.</title>
        <authorList>
            <person name="Goeker M."/>
        </authorList>
    </citation>
    <scope>NUCLEOTIDE SEQUENCE [LARGE SCALE GENOMIC DNA]</scope>
    <source>
        <strain evidence="5 6">DSM 24834</strain>
    </source>
</reference>
<dbReference type="InterPro" id="IPR036388">
    <property type="entry name" value="WH-like_DNA-bd_sf"/>
</dbReference>
<keyword evidence="1" id="KW-0805">Transcription regulation</keyword>
<evidence type="ECO:0000256" key="1">
    <source>
        <dbReference type="ARBA" id="ARBA00023015"/>
    </source>
</evidence>
<dbReference type="EMBL" id="JAFBDZ010000005">
    <property type="protein sequence ID" value="MBM7587698.1"/>
    <property type="molecule type" value="Genomic_DNA"/>
</dbReference>
<protein>
    <submittedName>
        <fullName evidence="5">GntR family transcriptional regulator</fullName>
    </submittedName>
</protein>
<evidence type="ECO:0000259" key="4">
    <source>
        <dbReference type="PROSITE" id="PS50949"/>
    </source>
</evidence>
<proteinExistence type="predicted"/>
<dbReference type="SMART" id="SM00345">
    <property type="entry name" value="HTH_GNTR"/>
    <property type="match status" value="1"/>
</dbReference>
<dbReference type="Gene3D" id="1.10.10.10">
    <property type="entry name" value="Winged helix-like DNA-binding domain superfamily/Winged helix DNA-binding domain"/>
    <property type="match status" value="1"/>
</dbReference>
<gene>
    <name evidence="5" type="ORF">JOC86_004272</name>
</gene>
<dbReference type="RefSeq" id="WP_205174867.1">
    <property type="nucleotide sequence ID" value="NZ_JAFBDZ010000005.1"/>
</dbReference>
<accession>A0ABS2NIL0</accession>
<dbReference type="PANTHER" id="PTHR38445:SF7">
    <property type="entry name" value="GNTR-FAMILY TRANSCRIPTIONAL REGULATOR"/>
    <property type="match status" value="1"/>
</dbReference>
<dbReference type="SUPFAM" id="SSF46785">
    <property type="entry name" value="Winged helix' DNA-binding domain"/>
    <property type="match status" value="1"/>
</dbReference>
<comment type="caution">
    <text evidence="5">The sequence shown here is derived from an EMBL/GenBank/DDBJ whole genome shotgun (WGS) entry which is preliminary data.</text>
</comment>
<evidence type="ECO:0000256" key="2">
    <source>
        <dbReference type="ARBA" id="ARBA00023125"/>
    </source>
</evidence>
<dbReference type="PANTHER" id="PTHR38445">
    <property type="entry name" value="HTH-TYPE TRANSCRIPTIONAL REPRESSOR YTRA"/>
    <property type="match status" value="1"/>
</dbReference>
<keyword evidence="2" id="KW-0238">DNA-binding</keyword>
<evidence type="ECO:0000313" key="6">
    <source>
        <dbReference type="Proteomes" id="UP001646157"/>
    </source>
</evidence>
<feature type="domain" description="HTH gntR-type" evidence="4">
    <location>
        <begin position="11"/>
        <end position="79"/>
    </location>
</feature>
<name>A0ABS2NIL0_9BACI</name>
<dbReference type="CDD" id="cd07377">
    <property type="entry name" value="WHTH_GntR"/>
    <property type="match status" value="1"/>
</dbReference>
<dbReference type="PROSITE" id="PS50949">
    <property type="entry name" value="HTH_GNTR"/>
    <property type="match status" value="1"/>
</dbReference>
<sequence>MNILISNNSKLPLYVQIENQIKQKILEGSLKSGDRLPSMRVLAKNLKISLITTKKAYENLEKEGYLKTIVGKGTFVIQKELHEFNHLKQSKIVELKAEIHRIVSEAKNLGITDEELIAWIKEYFTEEDSH</sequence>
<dbReference type="Pfam" id="PF00392">
    <property type="entry name" value="GntR"/>
    <property type="match status" value="1"/>
</dbReference>
<dbReference type="InterPro" id="IPR036390">
    <property type="entry name" value="WH_DNA-bd_sf"/>
</dbReference>